<keyword evidence="1 3" id="KW-0378">Hydrolase</keyword>
<sequence>MLHFLCILPVRLTSLVAFIFALSSLSITPMPDAFWHPPKPFEKVRKTIEAAIKDSAFPSAVVAVMQNGRVLFHEAFGRLTYDTLSARTDTSTIYDLASLTKVLSTTLCIMRLYDEGKIRLTDSVKTFIPEFGNRGKEKILVRNLLIHDSGLIAFRRYSQFCPNADSALQHIYNDTLIKPVGDSTIYSDLNFILLGEIIRRITGKPLNEYFEETFVRPLGLRHTFFAPPDSLRYRIAPTEVDCTWKLPFARPLVHDPTAALFGGVSGHAGLFSTASDILTLMQVVMNGGSFGGRTFFKKETVALFTQRDSVHRVRALGWDMRDSGEKASTGKYFSMQSYGHLGYTGTSVWVDPTRQLCVVFLTNRVYPTSANNKIRAVRRLLHDAVIESLDELTSRPRGKSKQKL</sequence>
<evidence type="ECO:0000313" key="3">
    <source>
        <dbReference type="EMBL" id="RFM24478.1"/>
    </source>
</evidence>
<name>A0A395M2N5_9BACT</name>
<gene>
    <name evidence="3" type="ORF">D0433_05700</name>
</gene>
<evidence type="ECO:0000313" key="4">
    <source>
        <dbReference type="Proteomes" id="UP000266389"/>
    </source>
</evidence>
<dbReference type="Proteomes" id="UP000266389">
    <property type="component" value="Unassembled WGS sequence"/>
</dbReference>
<dbReference type="InterPro" id="IPR012338">
    <property type="entry name" value="Beta-lactam/transpept-like"/>
</dbReference>
<comment type="caution">
    <text evidence="3">The sequence shown here is derived from an EMBL/GenBank/DDBJ whole genome shotgun (WGS) entry which is preliminary data.</text>
</comment>
<proteinExistence type="predicted"/>
<dbReference type="Gene3D" id="3.40.710.10">
    <property type="entry name" value="DD-peptidase/beta-lactamase superfamily"/>
    <property type="match status" value="1"/>
</dbReference>
<reference evidence="3 4" key="1">
    <citation type="journal article" date="2011" name="ISME J.">
        <title>Community ecology of hot spring cyanobacterial mats: predominant populations and their functional potential.</title>
        <authorList>
            <person name="Klatt C.G."/>
            <person name="Wood J.M."/>
            <person name="Rusch D.B."/>
            <person name="Bateson M.M."/>
            <person name="Hamamura N."/>
            <person name="Heidelberg J.F."/>
            <person name="Grossman A.R."/>
            <person name="Bhaya D."/>
            <person name="Cohan F.M."/>
            <person name="Kuhl M."/>
            <person name="Bryant D.A."/>
            <person name="Ward D.M."/>
        </authorList>
    </citation>
    <scope>NUCLEOTIDE SEQUENCE [LARGE SCALE GENOMIC DNA]</scope>
    <source>
        <strain evidence="3">OS</strain>
    </source>
</reference>
<dbReference type="EMBL" id="PHFL01000039">
    <property type="protein sequence ID" value="RFM24478.1"/>
    <property type="molecule type" value="Genomic_DNA"/>
</dbReference>
<dbReference type="SUPFAM" id="SSF56601">
    <property type="entry name" value="beta-lactamase/transpeptidase-like"/>
    <property type="match status" value="1"/>
</dbReference>
<dbReference type="InterPro" id="IPR050789">
    <property type="entry name" value="Diverse_Enzym_Activities"/>
</dbReference>
<dbReference type="PANTHER" id="PTHR43283:SF11">
    <property type="entry name" value="BETA-LACTAMASE-RELATED DOMAIN-CONTAINING PROTEIN"/>
    <property type="match status" value="1"/>
</dbReference>
<evidence type="ECO:0000256" key="1">
    <source>
        <dbReference type="ARBA" id="ARBA00022801"/>
    </source>
</evidence>
<evidence type="ECO:0000259" key="2">
    <source>
        <dbReference type="Pfam" id="PF00144"/>
    </source>
</evidence>
<dbReference type="PANTHER" id="PTHR43283">
    <property type="entry name" value="BETA-LACTAMASE-RELATED"/>
    <property type="match status" value="1"/>
</dbReference>
<dbReference type="GO" id="GO:0016787">
    <property type="term" value="F:hydrolase activity"/>
    <property type="evidence" value="ECO:0007669"/>
    <property type="project" value="UniProtKB-KW"/>
</dbReference>
<organism evidence="3 4">
    <name type="scientific">Candidatus Thermochlorobacter aerophilus</name>
    <dbReference type="NCBI Taxonomy" id="1868324"/>
    <lineage>
        <taxon>Bacteria</taxon>
        <taxon>Pseudomonadati</taxon>
        <taxon>Chlorobiota</taxon>
        <taxon>Chlorobiia</taxon>
        <taxon>Chlorobiales</taxon>
        <taxon>Candidatus Thermochlorobacteriaceae</taxon>
        <taxon>Candidatus Thermochlorobacter</taxon>
    </lineage>
</organism>
<protein>
    <submittedName>
        <fullName evidence="3">Serine hydrolase</fullName>
    </submittedName>
</protein>
<dbReference type="InterPro" id="IPR001466">
    <property type="entry name" value="Beta-lactam-related"/>
</dbReference>
<feature type="domain" description="Beta-lactamase-related" evidence="2">
    <location>
        <begin position="44"/>
        <end position="378"/>
    </location>
</feature>
<accession>A0A395M2N5</accession>
<dbReference type="Pfam" id="PF00144">
    <property type="entry name" value="Beta-lactamase"/>
    <property type="match status" value="1"/>
</dbReference>
<dbReference type="AlphaFoldDB" id="A0A395M2N5"/>